<dbReference type="Gene3D" id="2.170.130.10">
    <property type="entry name" value="TonB-dependent receptor, plug domain"/>
    <property type="match status" value="1"/>
</dbReference>
<dbReference type="Gene3D" id="2.60.40.1120">
    <property type="entry name" value="Carboxypeptidase-like, regulatory domain"/>
    <property type="match status" value="1"/>
</dbReference>
<keyword evidence="4" id="KW-0675">Receptor</keyword>
<dbReference type="Proteomes" id="UP000244956">
    <property type="component" value="Unassembled WGS sequence"/>
</dbReference>
<dbReference type="RefSeq" id="WP_109262993.1">
    <property type="nucleotide sequence ID" value="NZ_QEWP01000002.1"/>
</dbReference>
<dbReference type="GO" id="GO:0009279">
    <property type="term" value="C:cell outer membrane"/>
    <property type="evidence" value="ECO:0007669"/>
    <property type="project" value="UniProtKB-SubCell"/>
</dbReference>
<protein>
    <submittedName>
        <fullName evidence="4">TonB-dependent receptor</fullName>
    </submittedName>
</protein>
<reference evidence="4 5" key="1">
    <citation type="submission" date="2018-05" db="EMBL/GenBank/DDBJ databases">
        <title>Marinilabilia rubrum sp. nov., isolated from saltern sediment.</title>
        <authorList>
            <person name="Zhang R."/>
        </authorList>
    </citation>
    <scope>NUCLEOTIDE SEQUENCE [LARGE SCALE GENOMIC DNA]</scope>
    <source>
        <strain evidence="4 5">WTE16</strain>
    </source>
</reference>
<sequence>MQARIYLIWMFCFMWMNVSSQSPTQNIRGRVLDADTHTPLPGVNVYIVYSNPLIGTTTDASGYYILKNVPVGRYTINFRFIGYEQALFKEISVGSGKETELNVKLKENFRQLDEVVVKPGFRKDKAQNNMATLSARSFSVEEATRYAGGWNDPSRLAGSFAGVTMAEGVNDNAIVIRGNSPKGILWQLEGVEIPAPNHLNGVNNGGGIETIFSVNMLANSDFFTGAFPAEYGNAMSGTFNMKFRNGNSDHWESAFQIGSQGVDISSEGPLSSKKKASYLFNYRYSTMALAGLLVGNDFGMPEYQDLSFKFHLPTTNSGTFNIWGIGGLSSVTFEPEENPDDWSNTFDNNQYDTGSDVGAAGISHNLHIGKRNYLKSSLATTHTRFSMNSDQLLRKGEIIPLADHKENNTRLIFNTDLNTKISNRLTNKAGISLTFQNYNLNIRGNSNPGINKTLDLISDQSGKVMQSRIFDQFKWRISPKIDLNAGISISHFEMNNEWIPEPRAGMSWRFLPRHSVHIAYGKHSRPEPVRFYLAEDDNGRLLNSDLRVTKANHYVLAYDFRINENMKLKIEPYYQELYDVPVIYGSSESLINYTWDMYFDEPLMNNGTGRNKGVDITLERYMKDGFYYMFTGTLFDSKYKGGDGKEYHTSFNRNFVFNLLGGKEWKIKDKNTFGLNGKIAFMGGNRFTPPNQEQSAIHEMVIEDKSRAFEWQENNKLFLDIALKYQINQNKKAHIITIQAKNALMQSEMFGWAYDFEKQKVVEHGITMVYPYFSYKLLW</sequence>
<dbReference type="SUPFAM" id="SSF49464">
    <property type="entry name" value="Carboxypeptidase regulatory domain-like"/>
    <property type="match status" value="1"/>
</dbReference>
<gene>
    <name evidence="4" type="ORF">DDZ16_03215</name>
</gene>
<evidence type="ECO:0000256" key="3">
    <source>
        <dbReference type="ARBA" id="ARBA00023237"/>
    </source>
</evidence>
<dbReference type="InterPro" id="IPR036942">
    <property type="entry name" value="Beta-barrel_TonB_sf"/>
</dbReference>
<evidence type="ECO:0000313" key="4">
    <source>
        <dbReference type="EMBL" id="PWE00621.1"/>
    </source>
</evidence>
<dbReference type="InterPro" id="IPR008969">
    <property type="entry name" value="CarboxyPept-like_regulatory"/>
</dbReference>
<dbReference type="OrthoDB" id="9804995at2"/>
<evidence type="ECO:0000256" key="1">
    <source>
        <dbReference type="ARBA" id="ARBA00004442"/>
    </source>
</evidence>
<dbReference type="EMBL" id="QEWP01000002">
    <property type="protein sequence ID" value="PWE00621.1"/>
    <property type="molecule type" value="Genomic_DNA"/>
</dbReference>
<comment type="caution">
    <text evidence="4">The sequence shown here is derived from an EMBL/GenBank/DDBJ whole genome shotgun (WGS) entry which is preliminary data.</text>
</comment>
<evidence type="ECO:0000313" key="5">
    <source>
        <dbReference type="Proteomes" id="UP000244956"/>
    </source>
</evidence>
<dbReference type="InterPro" id="IPR037066">
    <property type="entry name" value="Plug_dom_sf"/>
</dbReference>
<keyword evidence="2" id="KW-0472">Membrane</keyword>
<name>A0A2U2BC37_9BACT</name>
<accession>A0A2U2BC37</accession>
<evidence type="ECO:0000256" key="2">
    <source>
        <dbReference type="ARBA" id="ARBA00023136"/>
    </source>
</evidence>
<comment type="subcellular location">
    <subcellularLocation>
        <location evidence="1">Cell outer membrane</location>
    </subcellularLocation>
</comment>
<dbReference type="Gene3D" id="2.40.170.20">
    <property type="entry name" value="TonB-dependent receptor, beta-barrel domain"/>
    <property type="match status" value="1"/>
</dbReference>
<dbReference type="SUPFAM" id="SSF56935">
    <property type="entry name" value="Porins"/>
    <property type="match status" value="1"/>
</dbReference>
<keyword evidence="5" id="KW-1185">Reference proteome</keyword>
<keyword evidence="3" id="KW-0998">Cell outer membrane</keyword>
<dbReference type="AlphaFoldDB" id="A0A2U2BC37"/>
<proteinExistence type="predicted"/>
<organism evidence="4 5">
    <name type="scientific">Marinilabilia rubra</name>
    <dbReference type="NCBI Taxonomy" id="2162893"/>
    <lineage>
        <taxon>Bacteria</taxon>
        <taxon>Pseudomonadati</taxon>
        <taxon>Bacteroidota</taxon>
        <taxon>Bacteroidia</taxon>
        <taxon>Marinilabiliales</taxon>
        <taxon>Marinilabiliaceae</taxon>
        <taxon>Marinilabilia</taxon>
    </lineage>
</organism>
<dbReference type="Pfam" id="PF13715">
    <property type="entry name" value="CarbopepD_reg_2"/>
    <property type="match status" value="1"/>
</dbReference>